<evidence type="ECO:0000313" key="3">
    <source>
        <dbReference type="EMBL" id="NGX99225.1"/>
    </source>
</evidence>
<dbReference type="Gene3D" id="3.10.560.10">
    <property type="entry name" value="Outer membrane lipoprotein wza domain like"/>
    <property type="match status" value="1"/>
</dbReference>
<organism evidence="3 4">
    <name type="scientific">Candidatus Afipia apatlaquensis</name>
    <dbReference type="NCBI Taxonomy" id="2712852"/>
    <lineage>
        <taxon>Bacteria</taxon>
        <taxon>Pseudomonadati</taxon>
        <taxon>Pseudomonadota</taxon>
        <taxon>Alphaproteobacteria</taxon>
        <taxon>Hyphomicrobiales</taxon>
        <taxon>Nitrobacteraceae</taxon>
        <taxon>Afipia</taxon>
    </lineage>
</organism>
<dbReference type="Proteomes" id="UP000480266">
    <property type="component" value="Unassembled WGS sequence"/>
</dbReference>
<dbReference type="EMBL" id="JAAMRR010001521">
    <property type="protein sequence ID" value="NGX99225.1"/>
    <property type="molecule type" value="Genomic_DNA"/>
</dbReference>
<dbReference type="PANTHER" id="PTHR33619">
    <property type="entry name" value="POLYSACCHARIDE EXPORT PROTEIN GFCE-RELATED"/>
    <property type="match status" value="1"/>
</dbReference>
<proteinExistence type="predicted"/>
<dbReference type="PANTHER" id="PTHR33619:SF3">
    <property type="entry name" value="POLYSACCHARIDE EXPORT PROTEIN GFCE-RELATED"/>
    <property type="match status" value="1"/>
</dbReference>
<dbReference type="Gene3D" id="3.30.1950.10">
    <property type="entry name" value="wza like domain"/>
    <property type="match status" value="1"/>
</dbReference>
<feature type="domain" description="Polysaccharide export protein N-terminal" evidence="2">
    <location>
        <begin position="42"/>
        <end position="104"/>
    </location>
</feature>
<name>A0A7C9RJS3_9BRAD</name>
<gene>
    <name evidence="3" type="ORF">G4V63_29715</name>
</gene>
<accession>A0A7C9RJS3</accession>
<dbReference type="Pfam" id="PF02563">
    <property type="entry name" value="Poly_export"/>
    <property type="match status" value="1"/>
</dbReference>
<dbReference type="GO" id="GO:0015159">
    <property type="term" value="F:polysaccharide transmembrane transporter activity"/>
    <property type="evidence" value="ECO:0007669"/>
    <property type="project" value="InterPro"/>
</dbReference>
<dbReference type="InterPro" id="IPR003715">
    <property type="entry name" value="Poly_export_N"/>
</dbReference>
<dbReference type="AlphaFoldDB" id="A0A7C9RJS3"/>
<evidence type="ECO:0000259" key="2">
    <source>
        <dbReference type="Pfam" id="PF02563"/>
    </source>
</evidence>
<evidence type="ECO:0000313" key="4">
    <source>
        <dbReference type="Proteomes" id="UP000480266"/>
    </source>
</evidence>
<reference evidence="3" key="1">
    <citation type="submission" date="2020-02" db="EMBL/GenBank/DDBJ databases">
        <title>Draft genome sequence of Candidatus Afipia apatlaquensis IBT-C3, a potential strain for decolorization of textile dyes.</title>
        <authorList>
            <person name="Sanchez-Reyes A."/>
            <person name="Breton-Deval L."/>
            <person name="Mangelson H."/>
            <person name="Sanchez-Flores A."/>
        </authorList>
    </citation>
    <scope>NUCLEOTIDE SEQUENCE [LARGE SCALE GENOMIC DNA]</scope>
    <source>
        <strain evidence="3">IBT-C3</strain>
    </source>
</reference>
<keyword evidence="4" id="KW-1185">Reference proteome</keyword>
<keyword evidence="1" id="KW-0732">Signal</keyword>
<evidence type="ECO:0000256" key="1">
    <source>
        <dbReference type="ARBA" id="ARBA00022729"/>
    </source>
</evidence>
<protein>
    <submittedName>
        <fullName evidence="3">Polysaccharide export protein</fullName>
    </submittedName>
</protein>
<sequence>MPTIRLPPGAGVSHFRRGVRLDGASVLKWALLASAILCPASQARADYRLHVGDVVEISVARAPELKQRVPVQLDGSISFPMLGNLPIAGLTPSEAQARIQAIMATKVFRQRISDGRENEIMIDHDEVTATVVEYRPVYVNGDVSKPGEYAYRPLMTVRQAVALSGGYELVRYRMQNPILEAADLRAEYETLWAEFAKEQTHVWRLKTELGEDKNLDRSSLKDLPLGQSTISEIVHVEAEQLKARQENYDRQKEFLQRAIALGQNQVGVLTEQQKQDDEGAQADIDELQRTM</sequence>
<comment type="caution">
    <text evidence="3">The sequence shown here is derived from an EMBL/GenBank/DDBJ whole genome shotgun (WGS) entry which is preliminary data.</text>
</comment>
<dbReference type="InterPro" id="IPR049712">
    <property type="entry name" value="Poly_export"/>
</dbReference>
<feature type="non-terminal residue" evidence="3">
    <location>
        <position position="291"/>
    </location>
</feature>